<dbReference type="Proteomes" id="UP000009223">
    <property type="component" value="Chromosome"/>
</dbReference>
<dbReference type="RefSeq" id="WP_015707567.1">
    <property type="nucleotide sequence ID" value="NC_015578.1"/>
</dbReference>
<dbReference type="eggNOG" id="ENOG5030H9C">
    <property type="taxonomic scope" value="Bacteria"/>
</dbReference>
<proteinExistence type="predicted"/>
<dbReference type="HOGENOM" id="CLU_121454_0_0_12"/>
<reference evidence="2" key="1">
    <citation type="submission" date="2009-12" db="EMBL/GenBank/DDBJ databases">
        <title>Complete sequence of Treponema primitia strain ZAS-2.</title>
        <authorList>
            <person name="Tetu S.G."/>
            <person name="Matson E."/>
            <person name="Ren Q."/>
            <person name="Seshadri R."/>
            <person name="Elbourne L."/>
            <person name="Hassan K.A."/>
            <person name="Durkin A."/>
            <person name="Radune D."/>
            <person name="Mohamoud Y."/>
            <person name="Shay R."/>
            <person name="Jin S."/>
            <person name="Zhang X."/>
            <person name="Lucey K."/>
            <person name="Ballor N.R."/>
            <person name="Ottesen E."/>
            <person name="Rosenthal R."/>
            <person name="Allen A."/>
            <person name="Leadbetter J.R."/>
            <person name="Paulsen I.T."/>
        </authorList>
    </citation>
    <scope>NUCLEOTIDE SEQUENCE [LARGE SCALE GENOMIC DNA]</scope>
    <source>
        <strain evidence="2">ATCC BAA-887 / DSM 12427 / ZAS-2</strain>
    </source>
</reference>
<organism evidence="1 2">
    <name type="scientific">Treponema primitia (strain ATCC BAA-887 / DSM 12427 / ZAS-2)</name>
    <dbReference type="NCBI Taxonomy" id="545694"/>
    <lineage>
        <taxon>Bacteria</taxon>
        <taxon>Pseudomonadati</taxon>
        <taxon>Spirochaetota</taxon>
        <taxon>Spirochaetia</taxon>
        <taxon>Spirochaetales</taxon>
        <taxon>Treponemataceae</taxon>
        <taxon>Treponema</taxon>
    </lineage>
</organism>
<dbReference type="EMBL" id="CP001843">
    <property type="protein sequence ID" value="AEF83828.1"/>
    <property type="molecule type" value="Genomic_DNA"/>
</dbReference>
<accession>F5YR76</accession>
<sequence length="200" mass="22405">MGSYYYLAAQLPNLVYGQSAPINFGYFEELAEKFLDATDKAFFDMISLAPDSLGPEGDGTPSYAELPRSTGCEFIDKWREWERALRLNLARYRSQRLKRDNVVSVEPPLLPVEASAAAARAVAVSDSPLEAEEILDKARWDLIGSIQGLDSFSQDIIFAYKLKLLILERRLSFKTEEGFKEYKSLYAAILDSAQSVGEAK</sequence>
<gene>
    <name evidence="1" type="ordered locus">TREPR_2657</name>
</gene>
<dbReference type="AlphaFoldDB" id="F5YR76"/>
<dbReference type="KEGG" id="tpi:TREPR_2657"/>
<dbReference type="STRING" id="545694.TREPR_2657"/>
<keyword evidence="2" id="KW-1185">Reference proteome</keyword>
<evidence type="ECO:0000313" key="2">
    <source>
        <dbReference type="Proteomes" id="UP000009223"/>
    </source>
</evidence>
<evidence type="ECO:0000313" key="1">
    <source>
        <dbReference type="EMBL" id="AEF83828.1"/>
    </source>
</evidence>
<reference evidence="1 2" key="2">
    <citation type="journal article" date="2011" name="ISME J.">
        <title>RNA-seq reveals cooperative metabolic interactions between two termite-gut spirochete species in co-culture.</title>
        <authorList>
            <person name="Rosenthal A.Z."/>
            <person name="Matson E.G."/>
            <person name="Eldar A."/>
            <person name="Leadbetter J.R."/>
        </authorList>
    </citation>
    <scope>NUCLEOTIDE SEQUENCE [LARGE SCALE GENOMIC DNA]</scope>
    <source>
        <strain evidence="2">ATCC BAA-887 / DSM 12427 / ZAS-2</strain>
    </source>
</reference>
<evidence type="ECO:0008006" key="3">
    <source>
        <dbReference type="Google" id="ProtNLM"/>
    </source>
</evidence>
<protein>
    <recommendedName>
        <fullName evidence="3">DUF2764 family protein</fullName>
    </recommendedName>
</protein>
<name>F5YR76_TREPZ</name>